<dbReference type="GO" id="GO:0000150">
    <property type="term" value="F:DNA strand exchange activity"/>
    <property type="evidence" value="ECO:0007669"/>
    <property type="project" value="InterPro"/>
</dbReference>
<protein>
    <submittedName>
        <fullName evidence="9">Site-specific DNA recombinase</fullName>
    </submittedName>
</protein>
<dbReference type="SMART" id="SM00857">
    <property type="entry name" value="Resolvase"/>
    <property type="match status" value="1"/>
</dbReference>
<dbReference type="Pfam" id="PF00239">
    <property type="entry name" value="Resolvase"/>
    <property type="match status" value="1"/>
</dbReference>
<dbReference type="PANTHER" id="PTHR30461:SF23">
    <property type="entry name" value="DNA RECOMBINASE-RELATED"/>
    <property type="match status" value="1"/>
</dbReference>
<dbReference type="EMBL" id="JAFBEB010000015">
    <property type="protein sequence ID" value="MBM7591781.1"/>
    <property type="molecule type" value="Genomic_DNA"/>
</dbReference>
<dbReference type="InterPro" id="IPR006118">
    <property type="entry name" value="Recombinase_CS"/>
</dbReference>
<dbReference type="InterPro" id="IPR011109">
    <property type="entry name" value="DNA_bind_recombinase_dom"/>
</dbReference>
<feature type="domain" description="Resolvase/invertase-type recombinase catalytic" evidence="7">
    <location>
        <begin position="7"/>
        <end position="155"/>
    </location>
</feature>
<dbReference type="PROSITE" id="PS00397">
    <property type="entry name" value="RECOMBINASES_1"/>
    <property type="match status" value="1"/>
</dbReference>
<reference evidence="9" key="1">
    <citation type="submission" date="2021-01" db="EMBL/GenBank/DDBJ databases">
        <title>Genomic Encyclopedia of Type Strains, Phase IV (KMG-IV): sequencing the most valuable type-strain genomes for metagenomic binning, comparative biology and taxonomic classification.</title>
        <authorList>
            <person name="Goeker M."/>
        </authorList>
    </citation>
    <scope>NUCLEOTIDE SEQUENCE</scope>
    <source>
        <strain evidence="9">DSM 25523</strain>
    </source>
</reference>
<evidence type="ECO:0000256" key="1">
    <source>
        <dbReference type="ARBA" id="ARBA00022908"/>
    </source>
</evidence>
<evidence type="ECO:0000313" key="9">
    <source>
        <dbReference type="EMBL" id="MBM7591781.1"/>
    </source>
</evidence>
<gene>
    <name evidence="9" type="ORF">JOD01_003433</name>
</gene>
<feature type="active site" description="O-(5'-phospho-DNA)-serine intermediate" evidence="4 5">
    <location>
        <position position="15"/>
    </location>
</feature>
<dbReference type="PANTHER" id="PTHR30461">
    <property type="entry name" value="DNA-INVERTASE FROM LAMBDOID PROPHAGE"/>
    <property type="match status" value="1"/>
</dbReference>
<evidence type="ECO:0000259" key="7">
    <source>
        <dbReference type="PROSITE" id="PS51736"/>
    </source>
</evidence>
<dbReference type="PROSITE" id="PS51736">
    <property type="entry name" value="RECOMBINASES_3"/>
    <property type="match status" value="1"/>
</dbReference>
<evidence type="ECO:0000313" key="10">
    <source>
        <dbReference type="Proteomes" id="UP000717624"/>
    </source>
</evidence>
<evidence type="ECO:0000256" key="5">
    <source>
        <dbReference type="PROSITE-ProRule" id="PRU10137"/>
    </source>
</evidence>
<keyword evidence="10" id="KW-1185">Reference proteome</keyword>
<dbReference type="Proteomes" id="UP000717624">
    <property type="component" value="Unassembled WGS sequence"/>
</dbReference>
<comment type="caution">
    <text evidence="9">The sequence shown here is derived from an EMBL/GenBank/DDBJ whole genome shotgun (WGS) entry which is preliminary data.</text>
</comment>
<accession>A0A939BWG0</accession>
<keyword evidence="6" id="KW-0175">Coiled coil</keyword>
<dbReference type="AlphaFoldDB" id="A0A939BWG0"/>
<dbReference type="InterPro" id="IPR025827">
    <property type="entry name" value="Zn_ribbon_recom_dom"/>
</dbReference>
<keyword evidence="2" id="KW-0238">DNA-binding</keyword>
<evidence type="ECO:0000259" key="8">
    <source>
        <dbReference type="PROSITE" id="PS51737"/>
    </source>
</evidence>
<organism evidence="9 10">
    <name type="scientific">Brevibacillus fulvus</name>
    <dbReference type="NCBI Taxonomy" id="1125967"/>
    <lineage>
        <taxon>Bacteria</taxon>
        <taxon>Bacillati</taxon>
        <taxon>Bacillota</taxon>
        <taxon>Bacilli</taxon>
        <taxon>Bacillales</taxon>
        <taxon>Paenibacillaceae</taxon>
        <taxon>Brevibacillus</taxon>
    </lineage>
</organism>
<feature type="domain" description="Recombinase" evidence="8">
    <location>
        <begin position="162"/>
        <end position="293"/>
    </location>
</feature>
<evidence type="ECO:0000256" key="3">
    <source>
        <dbReference type="ARBA" id="ARBA00023172"/>
    </source>
</evidence>
<dbReference type="InterPro" id="IPR050639">
    <property type="entry name" value="SSR_resolvase"/>
</dbReference>
<dbReference type="Pfam" id="PF13408">
    <property type="entry name" value="Zn_ribbon_recom"/>
    <property type="match status" value="1"/>
</dbReference>
<dbReference type="Gene3D" id="3.90.1750.20">
    <property type="entry name" value="Putative Large Serine Recombinase, Chain B, Domain 2"/>
    <property type="match status" value="1"/>
</dbReference>
<sequence length="524" mass="60421">MFDNLKSVAIYARVSTEEQAEEGYSIQAQLDTLRQYAKQNRYIVSKEYKDEGISGKSIQNRPQLQQLLRDAKQGLFQEVIVWKINRISRNQLDLLTIVDELQKHGVSFRSYTENFETETPMGRFALQMMGSVAELERNTIVDNVKMGMKQRARQGKWNGGKVLGYESVEVEGSTFRKRKETRLVIVESEAALVRMIFEKYASGKGIKAIANELNHLGYKTKWGKPFSVVAVKDILNNPLYVGKIRFNKQENWTVKRRKGTNASPILADGEHEPIISEELWNTVQAMYKTKSEKPAQVFHGSFPFTGVMRCPMCGHGMVAQRATRKNKNGEIKYTLYYQCGQFANKGSAVCRANSVRADYAEEEILARIEKIVSQPQITADVAKELGQRQEVDKEPLEQELKHVDKKLADLKRKISKYFVLYENDQLEAEELRKRVRELSEMEQRLSIRKAEIENQLKSGDITPIPFEVLKGMLREFRKVFKRADHVKRKQLVHALIKEITVTSGRKIDKIEWKFDDLKETLLVS</sequence>
<evidence type="ECO:0000256" key="6">
    <source>
        <dbReference type="SAM" id="Coils"/>
    </source>
</evidence>
<dbReference type="Pfam" id="PF07508">
    <property type="entry name" value="Recombinase"/>
    <property type="match status" value="1"/>
</dbReference>
<dbReference type="GO" id="GO:0015074">
    <property type="term" value="P:DNA integration"/>
    <property type="evidence" value="ECO:0007669"/>
    <property type="project" value="UniProtKB-KW"/>
</dbReference>
<evidence type="ECO:0000256" key="2">
    <source>
        <dbReference type="ARBA" id="ARBA00023125"/>
    </source>
</evidence>
<dbReference type="InterPro" id="IPR036162">
    <property type="entry name" value="Resolvase-like_N_sf"/>
</dbReference>
<dbReference type="CDD" id="cd03768">
    <property type="entry name" value="SR_ResInv"/>
    <property type="match status" value="1"/>
</dbReference>
<name>A0A939BWG0_9BACL</name>
<dbReference type="GO" id="GO:0003677">
    <property type="term" value="F:DNA binding"/>
    <property type="evidence" value="ECO:0007669"/>
    <property type="project" value="UniProtKB-KW"/>
</dbReference>
<dbReference type="Gene3D" id="3.40.50.1390">
    <property type="entry name" value="Resolvase, N-terminal catalytic domain"/>
    <property type="match status" value="1"/>
</dbReference>
<proteinExistence type="predicted"/>
<dbReference type="RefSeq" id="WP_204519469.1">
    <property type="nucleotide sequence ID" value="NZ_BAABIN010000036.1"/>
</dbReference>
<feature type="coiled-coil region" evidence="6">
    <location>
        <begin position="393"/>
        <end position="455"/>
    </location>
</feature>
<dbReference type="SUPFAM" id="SSF53041">
    <property type="entry name" value="Resolvase-like"/>
    <property type="match status" value="1"/>
</dbReference>
<keyword evidence="1" id="KW-0229">DNA integration</keyword>
<keyword evidence="3" id="KW-0233">DNA recombination</keyword>
<evidence type="ECO:0000256" key="4">
    <source>
        <dbReference type="PIRSR" id="PIRSR606118-50"/>
    </source>
</evidence>
<dbReference type="InterPro" id="IPR038109">
    <property type="entry name" value="DNA_bind_recomb_sf"/>
</dbReference>
<dbReference type="PROSITE" id="PS51737">
    <property type="entry name" value="RECOMBINASE_DNA_BIND"/>
    <property type="match status" value="1"/>
</dbReference>
<dbReference type="InterPro" id="IPR006119">
    <property type="entry name" value="Resolv_N"/>
</dbReference>